<dbReference type="SUPFAM" id="SSF50965">
    <property type="entry name" value="Galactose oxidase, central domain"/>
    <property type="match status" value="2"/>
</dbReference>
<dbReference type="Gene3D" id="2.130.10.80">
    <property type="entry name" value="Galactose oxidase/kelch, beta-propeller"/>
    <property type="match status" value="1"/>
</dbReference>
<dbReference type="InterPro" id="IPR037293">
    <property type="entry name" value="Gal_Oxidase_central_sf"/>
</dbReference>
<evidence type="ECO:0008006" key="3">
    <source>
        <dbReference type="Google" id="ProtNLM"/>
    </source>
</evidence>
<dbReference type="AlphaFoldDB" id="A0A233S1D5"/>
<dbReference type="RefSeq" id="WP_094221549.1">
    <property type="nucleotide sequence ID" value="NZ_MCGQ01000045.1"/>
</dbReference>
<evidence type="ECO:0000313" key="2">
    <source>
        <dbReference type="Proteomes" id="UP000215483"/>
    </source>
</evidence>
<proteinExistence type="predicted"/>
<dbReference type="PANTHER" id="PTHR45632">
    <property type="entry name" value="LD33804P"/>
    <property type="match status" value="1"/>
</dbReference>
<dbReference type="InterPro" id="IPR006652">
    <property type="entry name" value="Kelch_1"/>
</dbReference>
<keyword evidence="2" id="KW-1185">Reference proteome</keyword>
<dbReference type="OrthoDB" id="535891at2"/>
<sequence>MTSPTPAAVGSWTKTGALPAAAGWHGQDDGAVLLKNGKGVLLVGGSDAASAATNRTAVYDLTKREWKAGSPLAFPRRLHTVTVLDSGKVLVTGGTGGSGPHAAGLTAVELYDPVQGTWKTVAALREARWGHAAVLLEGGRVLVTGGCTSRSGDSVRALASAEIFDPKGDPNDPDNGSWTPAAPMTDARAGHCALVFKGGKVLVTGGTAPVSPGGEAALAFCEVYDPGSGSAGTWTPVASLSEPRSGHRAVLASDTTALVVGGATPGTAGDGTYDPYAELTVERFDLASGKWTARPATAGGRALHRVIPLGSAKFLVVGGTTDDGNGIGYQSALVYDDSGPGGWSTAAGLTEGRWAFAATALAAGTVLVTGGTVASGVAAADPTKAELTMTTEVFTLTGGGS</sequence>
<dbReference type="Proteomes" id="UP000215483">
    <property type="component" value="Unassembled WGS sequence"/>
</dbReference>
<protein>
    <recommendedName>
        <fullName evidence="3">Kelch-like protein 17</fullName>
    </recommendedName>
</protein>
<evidence type="ECO:0000313" key="1">
    <source>
        <dbReference type="EMBL" id="OXY89423.1"/>
    </source>
</evidence>
<gene>
    <name evidence="1" type="ORF">BEK98_38280</name>
</gene>
<dbReference type="Gene3D" id="2.120.10.80">
    <property type="entry name" value="Kelch-type beta propeller"/>
    <property type="match status" value="1"/>
</dbReference>
<dbReference type="InterPro" id="IPR015915">
    <property type="entry name" value="Kelch-typ_b-propeller"/>
</dbReference>
<dbReference type="EMBL" id="MCGQ01000045">
    <property type="protein sequence ID" value="OXY89423.1"/>
    <property type="molecule type" value="Genomic_DNA"/>
</dbReference>
<dbReference type="SMART" id="SM00612">
    <property type="entry name" value="Kelch"/>
    <property type="match status" value="4"/>
</dbReference>
<accession>A0A233S1D5</accession>
<comment type="caution">
    <text evidence="1">The sequence shown here is derived from an EMBL/GenBank/DDBJ whole genome shotgun (WGS) entry which is preliminary data.</text>
</comment>
<dbReference type="InterPro" id="IPR011043">
    <property type="entry name" value="Gal_Oxase/kelch_b-propeller"/>
</dbReference>
<name>A0A233S1D5_STRDA</name>
<dbReference type="Pfam" id="PF01344">
    <property type="entry name" value="Kelch_1"/>
    <property type="match status" value="2"/>
</dbReference>
<reference evidence="1 2" key="1">
    <citation type="submission" date="2016-07" db="EMBL/GenBank/DDBJ databases">
        <title>Draft genome of Streptomyces diastatochromogenes.</title>
        <authorList>
            <person name="Podduturi R."/>
            <person name="Lukassen M.B."/>
            <person name="Clausen N."/>
            <person name="Nielsen J.L."/>
            <person name="Jorgensen N.O."/>
        </authorList>
    </citation>
    <scope>NUCLEOTIDE SEQUENCE [LARGE SCALE GENOMIC DNA]</scope>
    <source>
        <strain evidence="1 2">DSM 40608</strain>
    </source>
</reference>
<organism evidence="1 2">
    <name type="scientific">Streptomyces diastatochromogenes</name>
    <dbReference type="NCBI Taxonomy" id="42236"/>
    <lineage>
        <taxon>Bacteria</taxon>
        <taxon>Bacillati</taxon>
        <taxon>Actinomycetota</taxon>
        <taxon>Actinomycetes</taxon>
        <taxon>Kitasatosporales</taxon>
        <taxon>Streptomycetaceae</taxon>
        <taxon>Streptomyces</taxon>
    </lineage>
</organism>